<reference evidence="1 2" key="1">
    <citation type="submission" date="2023-11" db="EMBL/GenBank/DDBJ databases">
        <title>Peredibacter starrii A3.12.</title>
        <authorList>
            <person name="Mitchell R.J."/>
        </authorList>
    </citation>
    <scope>NUCLEOTIDE SEQUENCE [LARGE SCALE GENOMIC DNA]</scope>
    <source>
        <strain evidence="1 2">A3.12</strain>
    </source>
</reference>
<dbReference type="KEGG" id="psti:SOO65_02580"/>
<dbReference type="AlphaFoldDB" id="A0AAX4HRB9"/>
<sequence length="251" mass="29271">MTNQRILDVTLPLSPQNQIEYFKDKSILFRIDMANSRITPKQCFMTLSNMRIKAEIGNITPAVLEEYMTANFVIETTNLPQIIANIILGYKYQRMPYVDVESHFSLENYANFIVNHEEMIQQWCGLINSIPLYLIMSTNKIHSEDEIKQWKLDHPKVEGKIPNIGVNISQLLALPDFLSLFFDPTEMKTLLQHPYFPYYFDEYIYGGEKLINFLATEKHLSHFAYFSMGIMLQIKNGKIPMVETDDQKKPV</sequence>
<organism evidence="1 2">
    <name type="scientific">Peredibacter starrii</name>
    <dbReference type="NCBI Taxonomy" id="28202"/>
    <lineage>
        <taxon>Bacteria</taxon>
        <taxon>Pseudomonadati</taxon>
        <taxon>Bdellovibrionota</taxon>
        <taxon>Bacteriovoracia</taxon>
        <taxon>Bacteriovoracales</taxon>
        <taxon>Bacteriovoracaceae</taxon>
        <taxon>Peredibacter</taxon>
    </lineage>
</organism>
<keyword evidence="2" id="KW-1185">Reference proteome</keyword>
<evidence type="ECO:0000313" key="1">
    <source>
        <dbReference type="EMBL" id="WPU65626.1"/>
    </source>
</evidence>
<dbReference type="RefSeq" id="WP_321396478.1">
    <property type="nucleotide sequence ID" value="NZ_CP139487.1"/>
</dbReference>
<accession>A0AAX4HRB9</accession>
<proteinExistence type="predicted"/>
<gene>
    <name evidence="1" type="ORF">SOO65_02580</name>
</gene>
<dbReference type="EMBL" id="CP139487">
    <property type="protein sequence ID" value="WPU65626.1"/>
    <property type="molecule type" value="Genomic_DNA"/>
</dbReference>
<name>A0AAX4HRB9_9BACT</name>
<protein>
    <submittedName>
        <fullName evidence="1">Uncharacterized protein</fullName>
    </submittedName>
</protein>
<evidence type="ECO:0000313" key="2">
    <source>
        <dbReference type="Proteomes" id="UP001324634"/>
    </source>
</evidence>
<dbReference type="Proteomes" id="UP001324634">
    <property type="component" value="Chromosome"/>
</dbReference>